<dbReference type="Proteomes" id="UP000184080">
    <property type="component" value="Unassembled WGS sequence"/>
</dbReference>
<dbReference type="InterPro" id="IPR029033">
    <property type="entry name" value="His_PPase_superfam"/>
</dbReference>
<reference evidence="1 2" key="1">
    <citation type="submission" date="2016-11" db="EMBL/GenBank/DDBJ databases">
        <authorList>
            <person name="Jaros S."/>
            <person name="Januszkiewicz K."/>
            <person name="Wedrychowicz H."/>
        </authorList>
    </citation>
    <scope>NUCLEOTIDE SEQUENCE [LARGE SCALE GENOMIC DNA]</scope>
    <source>
        <strain evidence="1 2">DSM 21864</strain>
    </source>
</reference>
<dbReference type="InterPro" id="IPR013078">
    <property type="entry name" value="His_Pase_superF_clade-1"/>
</dbReference>
<gene>
    <name evidence="1" type="ORF">SAMN05444401_2594</name>
</gene>
<dbReference type="EMBL" id="FQZO01000004">
    <property type="protein sequence ID" value="SHJ28284.1"/>
    <property type="molecule type" value="Genomic_DNA"/>
</dbReference>
<dbReference type="SMART" id="SM00855">
    <property type="entry name" value="PGAM"/>
    <property type="match status" value="1"/>
</dbReference>
<dbReference type="InterPro" id="IPR050275">
    <property type="entry name" value="PGM_Phosphatase"/>
</dbReference>
<dbReference type="GO" id="GO:0016791">
    <property type="term" value="F:phosphatase activity"/>
    <property type="evidence" value="ECO:0007669"/>
    <property type="project" value="TreeGrafter"/>
</dbReference>
<proteinExistence type="predicted"/>
<dbReference type="Pfam" id="PF00300">
    <property type="entry name" value="His_Phos_1"/>
    <property type="match status" value="1"/>
</dbReference>
<dbReference type="SUPFAM" id="SSF53254">
    <property type="entry name" value="Phosphoglycerate mutase-like"/>
    <property type="match status" value="1"/>
</dbReference>
<protein>
    <submittedName>
        <fullName evidence="1">2,3-bisphosphoglycerate-dependent phosphoglycerate mutase</fullName>
    </submittedName>
</protein>
<evidence type="ECO:0000313" key="1">
    <source>
        <dbReference type="EMBL" id="SHJ28284.1"/>
    </source>
</evidence>
<dbReference type="RefSeq" id="WP_083599885.1">
    <property type="nucleotide sequence ID" value="NZ_FQZO01000004.1"/>
</dbReference>
<dbReference type="Gene3D" id="3.40.50.1240">
    <property type="entry name" value="Phosphoglycerate mutase-like"/>
    <property type="match status" value="1"/>
</dbReference>
<sequence>MTKVYFIRHAHPDFSVQDDLTRPLSDKGLSDVKKVTDFLMDKDIHKVFSSPYKRAMDTVKDFAEKSNLEIHTVHNLRERKIDDVWIEDFNSFARQQWEDFEYKLSNGECLREVQERNIAALQEILKENKDKNLVIGTHGTALSTIINFYCESFKYDEFQRIKGFMPFVVCMEFEDVHHKSLEYTHHKSLEYTHHKSPEYIRLKKIEEVII</sequence>
<dbReference type="PIRSF" id="PIRSF000709">
    <property type="entry name" value="6PFK_2-Ptase"/>
    <property type="match status" value="1"/>
</dbReference>
<dbReference type="CDD" id="cd07067">
    <property type="entry name" value="HP_PGM_like"/>
    <property type="match status" value="1"/>
</dbReference>
<dbReference type="GO" id="GO:0005737">
    <property type="term" value="C:cytoplasm"/>
    <property type="evidence" value="ECO:0007669"/>
    <property type="project" value="TreeGrafter"/>
</dbReference>
<dbReference type="PANTHER" id="PTHR48100">
    <property type="entry name" value="BROAD-SPECIFICITY PHOSPHATASE YOR283W-RELATED"/>
    <property type="match status" value="1"/>
</dbReference>
<evidence type="ECO:0000313" key="2">
    <source>
        <dbReference type="Proteomes" id="UP000184080"/>
    </source>
</evidence>
<organism evidence="1 2">
    <name type="scientific">Clostridium amylolyticum</name>
    <dbReference type="NCBI Taxonomy" id="1121298"/>
    <lineage>
        <taxon>Bacteria</taxon>
        <taxon>Bacillati</taxon>
        <taxon>Bacillota</taxon>
        <taxon>Clostridia</taxon>
        <taxon>Eubacteriales</taxon>
        <taxon>Clostridiaceae</taxon>
        <taxon>Clostridium</taxon>
    </lineage>
</organism>
<dbReference type="STRING" id="1121298.SAMN05444401_2594"/>
<name>A0A1M6I202_9CLOT</name>
<dbReference type="PANTHER" id="PTHR48100:SF59">
    <property type="entry name" value="ADENOSYLCOBALAMIN_ALPHA-RIBAZOLE PHOSPHATASE"/>
    <property type="match status" value="1"/>
</dbReference>
<keyword evidence="2" id="KW-1185">Reference proteome</keyword>
<dbReference type="AlphaFoldDB" id="A0A1M6I202"/>
<accession>A0A1M6I202</accession>
<dbReference type="OrthoDB" id="9781415at2"/>